<evidence type="ECO:0000313" key="2">
    <source>
        <dbReference type="EMBL" id="AJQ93400.1"/>
    </source>
</evidence>
<dbReference type="GO" id="GO:0004022">
    <property type="term" value="F:alcohol dehydrogenase (NAD+) activity"/>
    <property type="evidence" value="ECO:0007669"/>
    <property type="project" value="UniProtKB-EC"/>
</dbReference>
<keyword evidence="2" id="KW-0560">Oxidoreductase</keyword>
<name>A0A0C5V1I4_9GAMM</name>
<dbReference type="InterPro" id="IPR011032">
    <property type="entry name" value="GroES-like_sf"/>
</dbReference>
<keyword evidence="3" id="KW-1185">Reference proteome</keyword>
<dbReference type="STRING" id="1445510.YC6258_01352"/>
<dbReference type="PANTHER" id="PTHR43677">
    <property type="entry name" value="SHORT-CHAIN DEHYDROGENASE/REDUCTASE"/>
    <property type="match status" value="1"/>
</dbReference>
<dbReference type="EC" id="1.1.1.1" evidence="2"/>
<dbReference type="SMART" id="SM00829">
    <property type="entry name" value="PKS_ER"/>
    <property type="match status" value="1"/>
</dbReference>
<reference evidence="2 3" key="1">
    <citation type="submission" date="2014-01" db="EMBL/GenBank/DDBJ databases">
        <title>Full genme sequencing of cellulolytic bacterium Gynuella sunshinyii YC6258T gen. nov., sp. nov.</title>
        <authorList>
            <person name="Khan H."/>
            <person name="Chung E.J."/>
            <person name="Chung Y.R."/>
        </authorList>
    </citation>
    <scope>NUCLEOTIDE SEQUENCE [LARGE SCALE GENOMIC DNA]</scope>
    <source>
        <strain evidence="2 3">YC6258</strain>
    </source>
</reference>
<evidence type="ECO:0000313" key="3">
    <source>
        <dbReference type="Proteomes" id="UP000032266"/>
    </source>
</evidence>
<proteinExistence type="predicted"/>
<dbReference type="HOGENOM" id="CLU_026673_0_0_6"/>
<dbReference type="InterPro" id="IPR020843">
    <property type="entry name" value="ER"/>
</dbReference>
<dbReference type="InterPro" id="IPR051397">
    <property type="entry name" value="Zn-ADH-like_protein"/>
</dbReference>
<dbReference type="Gene3D" id="3.90.180.10">
    <property type="entry name" value="Medium-chain alcohol dehydrogenases, catalytic domain"/>
    <property type="match status" value="1"/>
</dbReference>
<dbReference type="AlphaFoldDB" id="A0A0C5V1I4"/>
<dbReference type="Pfam" id="PF08240">
    <property type="entry name" value="ADH_N"/>
    <property type="match status" value="1"/>
</dbReference>
<dbReference type="EMBL" id="CP007142">
    <property type="protein sequence ID" value="AJQ93400.1"/>
    <property type="molecule type" value="Genomic_DNA"/>
</dbReference>
<dbReference type="OrthoDB" id="9785812at2"/>
<accession>A0A0C5V1I4</accession>
<evidence type="ECO:0000259" key="1">
    <source>
        <dbReference type="SMART" id="SM00829"/>
    </source>
</evidence>
<dbReference type="KEGG" id="gsn:YC6258_01352"/>
<dbReference type="SUPFAM" id="SSF51735">
    <property type="entry name" value="NAD(P)-binding Rossmann-fold domains"/>
    <property type="match status" value="1"/>
</dbReference>
<dbReference type="SUPFAM" id="SSF50129">
    <property type="entry name" value="GroES-like"/>
    <property type="match status" value="1"/>
</dbReference>
<dbReference type="PANTHER" id="PTHR43677:SF4">
    <property type="entry name" value="QUINONE OXIDOREDUCTASE-LIKE PROTEIN 2"/>
    <property type="match status" value="1"/>
</dbReference>
<gene>
    <name evidence="2" type="ORF">YC6258_01352</name>
</gene>
<dbReference type="RefSeq" id="WP_044616206.1">
    <property type="nucleotide sequence ID" value="NZ_CP007142.1"/>
</dbReference>
<dbReference type="Proteomes" id="UP000032266">
    <property type="component" value="Chromosome"/>
</dbReference>
<dbReference type="InterPro" id="IPR036291">
    <property type="entry name" value="NAD(P)-bd_dom_sf"/>
</dbReference>
<dbReference type="Gene3D" id="3.40.50.720">
    <property type="entry name" value="NAD(P)-binding Rossmann-like Domain"/>
    <property type="match status" value="1"/>
</dbReference>
<dbReference type="PATRIC" id="fig|1445510.3.peg.1325"/>
<protein>
    <submittedName>
        <fullName evidence="2">NADPH:quinone reductase and related Zn-dependent oxidoreductase</fullName>
        <ecNumber evidence="2">1.1.1.1</ecNumber>
    </submittedName>
</protein>
<dbReference type="InterPro" id="IPR013154">
    <property type="entry name" value="ADH-like_N"/>
</dbReference>
<organism evidence="2 3">
    <name type="scientific">Gynuella sunshinyii YC6258</name>
    <dbReference type="NCBI Taxonomy" id="1445510"/>
    <lineage>
        <taxon>Bacteria</taxon>
        <taxon>Pseudomonadati</taxon>
        <taxon>Pseudomonadota</taxon>
        <taxon>Gammaproteobacteria</taxon>
        <taxon>Oceanospirillales</taxon>
        <taxon>Saccharospirillaceae</taxon>
        <taxon>Gynuella</taxon>
    </lineage>
</organism>
<sequence length="359" mass="38136">MKAAVLKAFGHPLEIMEWPDPQLGTGEVLVEVKYAPVLPYMEEVISGKRQYLLEPPLVPGAGAVGRVLQVGPDATVLSPGDWVLCDATVRARDNPLFPDVALQGLSARGEGGLILQKYFRDGSFAEKIRVPTECVIPLGAVDASSAHFWCAMGTLLVPFGGLLAGSLQPGETVLISGATGNFGSSAVAVALAMGAGAVVTPGRNVAMLEALVARFGHRVKPVQLTGNAIMDQENMMAVAGPVDLVLDILPPSVPSEVSRNAVLTTRPYGRAVLMGGVGMLGGPGLELPYPWIMRNNITLRGAWMYSADTPGKLVRLVKSGQLNLQQWRVTKFPLSQIDAALHHAAIEKEPFTFTVVEPY</sequence>
<feature type="domain" description="Enoyl reductase (ER)" evidence="1">
    <location>
        <begin position="10"/>
        <end position="349"/>
    </location>
</feature>